<keyword evidence="4" id="KW-1185">Reference proteome</keyword>
<feature type="region of interest" description="Disordered" evidence="1">
    <location>
        <begin position="1"/>
        <end position="22"/>
    </location>
</feature>
<dbReference type="Proteomes" id="UP001620626">
    <property type="component" value="Unassembled WGS sequence"/>
</dbReference>
<keyword evidence="2" id="KW-0472">Membrane</keyword>
<evidence type="ECO:0000256" key="1">
    <source>
        <dbReference type="SAM" id="MobiDB-lite"/>
    </source>
</evidence>
<sequence>MSQILAPTNDQQQKHQSNLHNDQKMQKTVTIFNFLREIFAILQSDSNANNDDDEIAKNAKSVIQQFLTTQSQKVEPTIVPLPSELMGLVIKLWPIIYNNKPQNQLKNRIRRNVPRQRRHKREQFTPNFIHWCVFFLIFFIVYILNRWYVHGIISGIHESLEGYLIYYFLLLVIAAILYIVLPMHEGLRRKIYKIAHQIVMSSGQRRI</sequence>
<dbReference type="AlphaFoldDB" id="A0ABD2LQX1"/>
<accession>A0ABD2LQX1</accession>
<comment type="caution">
    <text evidence="3">The sequence shown here is derived from an EMBL/GenBank/DDBJ whole genome shotgun (WGS) entry which is preliminary data.</text>
</comment>
<keyword evidence="2" id="KW-0812">Transmembrane</keyword>
<keyword evidence="2" id="KW-1133">Transmembrane helix</keyword>
<proteinExistence type="predicted"/>
<feature type="transmembrane region" description="Helical" evidence="2">
    <location>
        <begin position="164"/>
        <end position="181"/>
    </location>
</feature>
<evidence type="ECO:0000313" key="4">
    <source>
        <dbReference type="Proteomes" id="UP001620626"/>
    </source>
</evidence>
<organism evidence="3 4">
    <name type="scientific">Heterodera trifolii</name>
    <dbReference type="NCBI Taxonomy" id="157864"/>
    <lineage>
        <taxon>Eukaryota</taxon>
        <taxon>Metazoa</taxon>
        <taxon>Ecdysozoa</taxon>
        <taxon>Nematoda</taxon>
        <taxon>Chromadorea</taxon>
        <taxon>Rhabditida</taxon>
        <taxon>Tylenchina</taxon>
        <taxon>Tylenchomorpha</taxon>
        <taxon>Tylenchoidea</taxon>
        <taxon>Heteroderidae</taxon>
        <taxon>Heteroderinae</taxon>
        <taxon>Heterodera</taxon>
    </lineage>
</organism>
<reference evidence="3 4" key="1">
    <citation type="submission" date="2024-10" db="EMBL/GenBank/DDBJ databases">
        <authorList>
            <person name="Kim D."/>
        </authorList>
    </citation>
    <scope>NUCLEOTIDE SEQUENCE [LARGE SCALE GENOMIC DNA]</scope>
    <source>
        <strain evidence="3">BH-2024</strain>
    </source>
</reference>
<evidence type="ECO:0008006" key="5">
    <source>
        <dbReference type="Google" id="ProtNLM"/>
    </source>
</evidence>
<name>A0ABD2LQX1_9BILA</name>
<feature type="transmembrane region" description="Helical" evidence="2">
    <location>
        <begin position="124"/>
        <end position="144"/>
    </location>
</feature>
<dbReference type="EMBL" id="JBICBT010000313">
    <property type="protein sequence ID" value="KAL3117636.1"/>
    <property type="molecule type" value="Genomic_DNA"/>
</dbReference>
<protein>
    <recommendedName>
        <fullName evidence="5">Transmembrane protein</fullName>
    </recommendedName>
</protein>
<gene>
    <name evidence="3" type="ORF">niasHT_004301</name>
</gene>
<evidence type="ECO:0000256" key="2">
    <source>
        <dbReference type="SAM" id="Phobius"/>
    </source>
</evidence>
<evidence type="ECO:0000313" key="3">
    <source>
        <dbReference type="EMBL" id="KAL3117636.1"/>
    </source>
</evidence>